<feature type="transmembrane region" description="Helical" evidence="1">
    <location>
        <begin position="90"/>
        <end position="112"/>
    </location>
</feature>
<proteinExistence type="predicted"/>
<feature type="transmembrane region" description="Helical" evidence="1">
    <location>
        <begin position="29"/>
        <end position="52"/>
    </location>
</feature>
<feature type="transmembrane region" description="Helical" evidence="1">
    <location>
        <begin position="124"/>
        <end position="144"/>
    </location>
</feature>
<gene>
    <name evidence="2" type="ORF">V5O48_003502</name>
</gene>
<keyword evidence="1" id="KW-0812">Transmembrane</keyword>
<dbReference type="SUPFAM" id="SSF56317">
    <property type="entry name" value="Carbon-nitrogen hydrolase"/>
    <property type="match status" value="1"/>
</dbReference>
<dbReference type="Proteomes" id="UP001465976">
    <property type="component" value="Unassembled WGS sequence"/>
</dbReference>
<feature type="transmembrane region" description="Helical" evidence="1">
    <location>
        <begin position="518"/>
        <end position="537"/>
    </location>
</feature>
<keyword evidence="3" id="KW-1185">Reference proteome</keyword>
<comment type="caution">
    <text evidence="2">The sequence shown here is derived from an EMBL/GenBank/DDBJ whole genome shotgun (WGS) entry which is preliminary data.</text>
</comment>
<dbReference type="InterPro" id="IPR036526">
    <property type="entry name" value="C-N_Hydrolase_sf"/>
</dbReference>
<evidence type="ECO:0000313" key="3">
    <source>
        <dbReference type="Proteomes" id="UP001465976"/>
    </source>
</evidence>
<sequence>MSVTMDFRYRVFHEHPHLYLGTASVVTSAFALTALPSFLPLVLHLSILLIYAPKFVTNFTPLSLLWLGLSVGRSISLISPSIHALDTPGIGVLVLLLQSMITSAVSLLSILIYTRLRTRLPPGLAQITVFPALWAAVWCTAAYVSPVGYLTSWTPVEGIQSYEWMTPFLGPAVKDWVVAAWAVVCSQAVEGWIMDSRLDEEAPLLLELERSSPRKNDNQWHGRGWKVLGLFLVVLASPPFLISDGPLPVVSSDSTPFTVGCVLPPYQRYKNYNPTFEDYKHETRTIAPLADLVLWPEGAVSFSNEVERDAAFDDIRKSVPGKWIGISFDETSRDPQDSTGKRGIKRTGLALVSREETHFIYYKRHLVPIAESYSMRGSSEPPSISILNLKKPKWFKGSGWSSGPNKTRPVPVTASICLDFANPGTFSALDSRPALILAPGRTWDATVGQIMWNQAKQRAHELGSAILWCDGGDDSISGIAGRGISESIQVGHGSWVRRIALPYPSDDQPTLYGKGGNYLVFILMGLPLVFTLPTALARILPGGGLRRVFDKIWRRRRIENDEHADLI</sequence>
<evidence type="ECO:0008006" key="4">
    <source>
        <dbReference type="Google" id="ProtNLM"/>
    </source>
</evidence>
<keyword evidence="1" id="KW-1133">Transmembrane helix</keyword>
<protein>
    <recommendedName>
        <fullName evidence="4">CN hydrolase domain-containing protein</fullName>
    </recommendedName>
</protein>
<accession>A0ABR3FT55</accession>
<keyword evidence="1" id="KW-0472">Membrane</keyword>
<organism evidence="2 3">
    <name type="scientific">Marasmius crinis-equi</name>
    <dbReference type="NCBI Taxonomy" id="585013"/>
    <lineage>
        <taxon>Eukaryota</taxon>
        <taxon>Fungi</taxon>
        <taxon>Dikarya</taxon>
        <taxon>Basidiomycota</taxon>
        <taxon>Agaricomycotina</taxon>
        <taxon>Agaricomycetes</taxon>
        <taxon>Agaricomycetidae</taxon>
        <taxon>Agaricales</taxon>
        <taxon>Marasmiineae</taxon>
        <taxon>Marasmiaceae</taxon>
        <taxon>Marasmius</taxon>
    </lineage>
</organism>
<name>A0ABR3FT55_9AGAR</name>
<evidence type="ECO:0000313" key="2">
    <source>
        <dbReference type="EMBL" id="KAL0578509.1"/>
    </source>
</evidence>
<dbReference type="Gene3D" id="3.60.110.10">
    <property type="entry name" value="Carbon-nitrogen hydrolase"/>
    <property type="match status" value="1"/>
</dbReference>
<evidence type="ECO:0000256" key="1">
    <source>
        <dbReference type="SAM" id="Phobius"/>
    </source>
</evidence>
<reference evidence="2 3" key="1">
    <citation type="submission" date="2024-02" db="EMBL/GenBank/DDBJ databases">
        <title>A draft genome for the cacao thread blight pathogen Marasmius crinis-equi.</title>
        <authorList>
            <person name="Cohen S.P."/>
            <person name="Baruah I.K."/>
            <person name="Amoako-Attah I."/>
            <person name="Bukari Y."/>
            <person name="Meinhardt L.W."/>
            <person name="Bailey B.A."/>
        </authorList>
    </citation>
    <scope>NUCLEOTIDE SEQUENCE [LARGE SCALE GENOMIC DNA]</scope>
    <source>
        <strain evidence="2 3">GH-76</strain>
    </source>
</reference>
<dbReference type="EMBL" id="JBAHYK010000096">
    <property type="protein sequence ID" value="KAL0578509.1"/>
    <property type="molecule type" value="Genomic_DNA"/>
</dbReference>